<dbReference type="EMBL" id="FOZG01000002">
    <property type="protein sequence ID" value="SFS00535.1"/>
    <property type="molecule type" value="Genomic_DNA"/>
</dbReference>
<proteinExistence type="predicted"/>
<accession>A0A1I6LAM4</accession>
<name>A0A1I6LAM4_9SPHN</name>
<gene>
    <name evidence="1" type="ORF">SAMN05192580_2517</name>
</gene>
<dbReference type="RefSeq" id="WP_093315019.1">
    <property type="nucleotide sequence ID" value="NZ_FOZG01000002.1"/>
</dbReference>
<keyword evidence="2" id="KW-1185">Reference proteome</keyword>
<organism evidence="1 2">
    <name type="scientific">Sphingomonas jatrophae</name>
    <dbReference type="NCBI Taxonomy" id="1166337"/>
    <lineage>
        <taxon>Bacteria</taxon>
        <taxon>Pseudomonadati</taxon>
        <taxon>Pseudomonadota</taxon>
        <taxon>Alphaproteobacteria</taxon>
        <taxon>Sphingomonadales</taxon>
        <taxon>Sphingomonadaceae</taxon>
        <taxon>Sphingomonas</taxon>
    </lineage>
</organism>
<dbReference type="Proteomes" id="UP000198824">
    <property type="component" value="Unassembled WGS sequence"/>
</dbReference>
<dbReference type="STRING" id="1166337.SAMN05192580_2517"/>
<evidence type="ECO:0000313" key="2">
    <source>
        <dbReference type="Proteomes" id="UP000198824"/>
    </source>
</evidence>
<reference evidence="1 2" key="1">
    <citation type="submission" date="2016-10" db="EMBL/GenBank/DDBJ databases">
        <authorList>
            <person name="de Groot N.N."/>
        </authorList>
    </citation>
    <scope>NUCLEOTIDE SEQUENCE [LARGE SCALE GENOMIC DNA]</scope>
    <source>
        <strain evidence="1 2">S5-249</strain>
    </source>
</reference>
<sequence>MRDQRPFYARRATQSEIEHRLEWERLLDAGLIGNRIPPTPEQLARLAHNDAIFRARAARHREALR</sequence>
<protein>
    <submittedName>
        <fullName evidence="1">Uncharacterized protein</fullName>
    </submittedName>
</protein>
<evidence type="ECO:0000313" key="1">
    <source>
        <dbReference type="EMBL" id="SFS00535.1"/>
    </source>
</evidence>
<dbReference type="AlphaFoldDB" id="A0A1I6LAM4"/>